<feature type="transmembrane region" description="Helical" evidence="6">
    <location>
        <begin position="216"/>
        <end position="241"/>
    </location>
</feature>
<dbReference type="OrthoDB" id="3358017at2759"/>
<feature type="transmembrane region" description="Helical" evidence="6">
    <location>
        <begin position="178"/>
        <end position="196"/>
    </location>
</feature>
<dbReference type="PANTHER" id="PTHR31465">
    <property type="entry name" value="PROTEIN RTA1-RELATED"/>
    <property type="match status" value="1"/>
</dbReference>
<feature type="transmembrane region" description="Helical" evidence="6">
    <location>
        <begin position="131"/>
        <end position="157"/>
    </location>
</feature>
<dbReference type="Pfam" id="PF04479">
    <property type="entry name" value="RTA1"/>
    <property type="match status" value="1"/>
</dbReference>
<evidence type="ECO:0000256" key="1">
    <source>
        <dbReference type="ARBA" id="ARBA00004141"/>
    </source>
</evidence>
<keyword evidence="8" id="KW-1185">Reference proteome</keyword>
<keyword evidence="5 6" id="KW-0472">Membrane</keyword>
<keyword evidence="4 6" id="KW-1133">Transmembrane helix</keyword>
<dbReference type="GO" id="GO:0016020">
    <property type="term" value="C:membrane"/>
    <property type="evidence" value="ECO:0007669"/>
    <property type="project" value="UniProtKB-SubCell"/>
</dbReference>
<proteinExistence type="inferred from homology"/>
<dbReference type="HOGENOM" id="CLU_033465_3_1_1"/>
<evidence type="ECO:0000313" key="8">
    <source>
        <dbReference type="Proteomes" id="UP000005018"/>
    </source>
</evidence>
<reference evidence="7 8" key="1">
    <citation type="journal article" date="2012" name="PLoS ONE">
        <title>Sequence and analysis of the genome of the pathogenic yeast Candida orthopsilosis.</title>
        <authorList>
            <person name="Riccombeni A."/>
            <person name="Vidanes G."/>
            <person name="Proux-Wera E."/>
            <person name="Wolfe K.H."/>
            <person name="Butler G."/>
        </authorList>
    </citation>
    <scope>NUCLEOTIDE SEQUENCE [LARGE SCALE GENOMIC DNA]</scope>
    <source>
        <strain evidence="7 8">Co 90-125</strain>
    </source>
</reference>
<dbReference type="PANTHER" id="PTHR31465:SF1">
    <property type="entry name" value="PROTEIN RTA1-RELATED"/>
    <property type="match status" value="1"/>
</dbReference>
<dbReference type="EMBL" id="HE681724">
    <property type="protein sequence ID" value="CCG24440.1"/>
    <property type="molecule type" value="Genomic_DNA"/>
</dbReference>
<organism evidence="7 8">
    <name type="scientific">Candida orthopsilosis (strain 90-125)</name>
    <name type="common">Yeast</name>
    <dbReference type="NCBI Taxonomy" id="1136231"/>
    <lineage>
        <taxon>Eukaryota</taxon>
        <taxon>Fungi</taxon>
        <taxon>Dikarya</taxon>
        <taxon>Ascomycota</taxon>
        <taxon>Saccharomycotina</taxon>
        <taxon>Pichiomycetes</taxon>
        <taxon>Debaryomycetaceae</taxon>
        <taxon>Candida/Lodderomyces clade</taxon>
        <taxon>Candida</taxon>
    </lineage>
</organism>
<dbReference type="InterPro" id="IPR007568">
    <property type="entry name" value="RTA1"/>
</dbReference>
<protein>
    <submittedName>
        <fullName evidence="7">Uncharacterized protein</fullName>
    </submittedName>
</protein>
<sequence>MSNSDIKSSKGVSVFFGICFIILLIIHVVLMLWKKSWHMLWLIIGTILELSAFFQNSAGHGVQSVQVIIAPIFIAASVYISFSGLLKKLEIPKVGFNRRFQSLLFIIGDIVSFGLQIAGVVLQMIEDDKALGQGLIITGFVVQIVSFCCFVTLVISAHRIVNRTMVQSTMKGYYSWRTYFKVLYVLAILFFIRNIFRLVEYAQGYGGYIFNHAVFAYIFDASPMLIVCIILVIVHPGFVYATVQKFMMGSKEFQQGSMRDQSSMEMT</sequence>
<evidence type="ECO:0000256" key="6">
    <source>
        <dbReference type="SAM" id="Phobius"/>
    </source>
</evidence>
<feature type="transmembrane region" description="Helical" evidence="6">
    <location>
        <begin position="12"/>
        <end position="33"/>
    </location>
</feature>
<feature type="transmembrane region" description="Helical" evidence="6">
    <location>
        <begin position="64"/>
        <end position="82"/>
    </location>
</feature>
<dbReference type="eggNOG" id="ENOG502RQFR">
    <property type="taxonomic scope" value="Eukaryota"/>
</dbReference>
<keyword evidence="3 6" id="KW-0812">Transmembrane</keyword>
<name>H8X8G5_CANO9</name>
<evidence type="ECO:0000256" key="2">
    <source>
        <dbReference type="ARBA" id="ARBA00009969"/>
    </source>
</evidence>
<comment type="subcellular location">
    <subcellularLocation>
        <location evidence="1">Membrane</location>
        <topology evidence="1">Multi-pass membrane protein</topology>
    </subcellularLocation>
</comment>
<dbReference type="RefSeq" id="XP_003870569.1">
    <property type="nucleotide sequence ID" value="XM_003870520.1"/>
</dbReference>
<evidence type="ECO:0000256" key="3">
    <source>
        <dbReference type="ARBA" id="ARBA00022692"/>
    </source>
</evidence>
<evidence type="ECO:0000256" key="4">
    <source>
        <dbReference type="ARBA" id="ARBA00022989"/>
    </source>
</evidence>
<dbReference type="AlphaFoldDB" id="H8X8G5"/>
<comment type="similarity">
    <text evidence="2">Belongs to the lipid-translocating exporter (LTE) (TC 9.A.26.1) family.</text>
</comment>
<dbReference type="KEGG" id="cot:CORT_0F02150"/>
<dbReference type="Proteomes" id="UP000005018">
    <property type="component" value="Chromosome 6"/>
</dbReference>
<evidence type="ECO:0000256" key="5">
    <source>
        <dbReference type="ARBA" id="ARBA00023136"/>
    </source>
</evidence>
<accession>H8X8G5</accession>
<evidence type="ECO:0000313" key="7">
    <source>
        <dbReference type="EMBL" id="CCG24440.1"/>
    </source>
</evidence>
<feature type="transmembrane region" description="Helical" evidence="6">
    <location>
        <begin position="103"/>
        <end position="125"/>
    </location>
</feature>
<gene>
    <name evidence="7" type="ORF">CORT_0F02150</name>
</gene>
<dbReference type="GeneID" id="14541812"/>